<evidence type="ECO:0000256" key="4">
    <source>
        <dbReference type="ARBA" id="ARBA00022989"/>
    </source>
</evidence>
<dbReference type="EMBL" id="CYXY01000014">
    <property type="protein sequence ID" value="CUN05856.1"/>
    <property type="molecule type" value="Genomic_DNA"/>
</dbReference>
<gene>
    <name evidence="8" type="primary">yjjP</name>
    <name evidence="8" type="ORF">ERS852571_02251</name>
</gene>
<reference evidence="8 9" key="1">
    <citation type="submission" date="2015-09" db="EMBL/GenBank/DDBJ databases">
        <authorList>
            <consortium name="Pathogen Informatics"/>
        </authorList>
    </citation>
    <scope>NUCLEOTIDE SEQUENCE [LARGE SCALE GENOMIC DNA]</scope>
    <source>
        <strain evidence="8 9">2789STDY5834959</strain>
    </source>
</reference>
<comment type="similarity">
    <text evidence="6">Belongs to the ThrE exporter (TC 2.A.79) family.</text>
</comment>
<dbReference type="GO" id="GO:0005886">
    <property type="term" value="C:plasma membrane"/>
    <property type="evidence" value="ECO:0007669"/>
    <property type="project" value="UniProtKB-SubCell"/>
</dbReference>
<name>A0A173TUL3_ANAHA</name>
<evidence type="ECO:0000313" key="8">
    <source>
        <dbReference type="EMBL" id="CUN05856.1"/>
    </source>
</evidence>
<dbReference type="Pfam" id="PF06738">
    <property type="entry name" value="ThrE"/>
    <property type="match status" value="1"/>
</dbReference>
<comment type="subcellular location">
    <subcellularLocation>
        <location evidence="1">Cell membrane</location>
        <topology evidence="1">Multi-pass membrane protein</topology>
    </subcellularLocation>
</comment>
<accession>A0A173TUL3</accession>
<evidence type="ECO:0000256" key="6">
    <source>
        <dbReference type="ARBA" id="ARBA00034125"/>
    </source>
</evidence>
<dbReference type="RefSeq" id="WP_009265868.1">
    <property type="nucleotide sequence ID" value="NZ_CAXUGA010000043.1"/>
</dbReference>
<evidence type="ECO:0000256" key="3">
    <source>
        <dbReference type="ARBA" id="ARBA00022692"/>
    </source>
</evidence>
<dbReference type="PANTHER" id="PTHR34390:SF2">
    <property type="entry name" value="SUCCINATE TRANSPORTER SUBUNIT YJJP-RELATED"/>
    <property type="match status" value="1"/>
</dbReference>
<keyword evidence="5" id="KW-0472">Membrane</keyword>
<proteinExistence type="inferred from homology"/>
<sequence>MEMKKVLKYAMEIGECMLVSGAGVSRVEDTISRICKAYGAKEANVFSITSSIVTTIEDEKGEILTQTKRIRSYKTDFTKLDELNQLSRYMCKELPEEEEVKRKIAEIKKGKFVVFTEEVLTSAVIAAAWTSFYGGGVTEGIIAMIAGAFVAVLARYIKILAPNEMVLNFLLSFFVAAFAYISAKFGLTEDYGKIIIGNIMLLVPGVAFVNALRDMIGGDMMSGILRVCESILLAVFLAAGSFMALMFLGGVL</sequence>
<dbReference type="GO" id="GO:0015744">
    <property type="term" value="P:succinate transport"/>
    <property type="evidence" value="ECO:0007669"/>
    <property type="project" value="TreeGrafter"/>
</dbReference>
<keyword evidence="3" id="KW-0812">Transmembrane</keyword>
<keyword evidence="4" id="KW-1133">Transmembrane helix</keyword>
<keyword evidence="2" id="KW-1003">Cell membrane</keyword>
<dbReference type="PANTHER" id="PTHR34390">
    <property type="entry name" value="UPF0442 PROTEIN YJJB-RELATED"/>
    <property type="match status" value="1"/>
</dbReference>
<organism evidence="8 9">
    <name type="scientific">Anaerostipes hadrus</name>
    <dbReference type="NCBI Taxonomy" id="649756"/>
    <lineage>
        <taxon>Bacteria</taxon>
        <taxon>Bacillati</taxon>
        <taxon>Bacillota</taxon>
        <taxon>Clostridia</taxon>
        <taxon>Lachnospirales</taxon>
        <taxon>Lachnospiraceae</taxon>
        <taxon>Anaerostipes</taxon>
    </lineage>
</organism>
<dbReference type="AlphaFoldDB" id="A0A173TUL3"/>
<evidence type="ECO:0000256" key="2">
    <source>
        <dbReference type="ARBA" id="ARBA00022475"/>
    </source>
</evidence>
<evidence type="ECO:0000256" key="5">
    <source>
        <dbReference type="ARBA" id="ARBA00023136"/>
    </source>
</evidence>
<evidence type="ECO:0000259" key="7">
    <source>
        <dbReference type="Pfam" id="PF06738"/>
    </source>
</evidence>
<dbReference type="GO" id="GO:0022857">
    <property type="term" value="F:transmembrane transporter activity"/>
    <property type="evidence" value="ECO:0007669"/>
    <property type="project" value="InterPro"/>
</dbReference>
<feature type="domain" description="Threonine/serine exporter-like N-terminal" evidence="7">
    <location>
        <begin position="9"/>
        <end position="247"/>
    </location>
</feature>
<protein>
    <submittedName>
        <fullName evidence="8">Inner membrane protein YjjP</fullName>
    </submittedName>
</protein>
<evidence type="ECO:0000256" key="1">
    <source>
        <dbReference type="ARBA" id="ARBA00004651"/>
    </source>
</evidence>
<dbReference type="InterPro" id="IPR010619">
    <property type="entry name" value="ThrE-like_N"/>
</dbReference>
<dbReference type="Proteomes" id="UP000095553">
    <property type="component" value="Unassembled WGS sequence"/>
</dbReference>
<evidence type="ECO:0000313" key="9">
    <source>
        <dbReference type="Proteomes" id="UP000095553"/>
    </source>
</evidence>
<dbReference type="InterPro" id="IPR050539">
    <property type="entry name" value="ThrE_Dicarb/AminoAcid_Exp"/>
</dbReference>